<keyword evidence="8" id="KW-1185">Reference proteome</keyword>
<sequence>MNLTTPERPARRRGRPPKNSARPYSEVRQALVQSGLAMLTEKGYSSVGIDEILRSVDVPKGSFYHYFKSKEEFGQELIGAYGQYFARKLDRFLLDDAFAPLQRIRNFVQDASEGMTRHQFRRGCLIGNLGQEMSLLPESFRGQLKAVFEDWQQRTADCLRAAQACGELSTAQDCDQLAEWFWIGWEGAVLRAKLEASPEPLQRFASGFFQLLQPGAD</sequence>
<keyword evidence="3" id="KW-0804">Transcription</keyword>
<feature type="DNA-binding region" description="H-T-H motif" evidence="4">
    <location>
        <begin position="48"/>
        <end position="67"/>
    </location>
</feature>
<accession>A0A1H4FQ13</accession>
<evidence type="ECO:0000313" key="8">
    <source>
        <dbReference type="Proteomes" id="UP000242469"/>
    </source>
</evidence>
<gene>
    <name evidence="7" type="ORF">SAMN02745729_11230</name>
</gene>
<organism evidence="7 8">
    <name type="scientific">Marinobacterium iners DSM 11526</name>
    <dbReference type="NCBI Taxonomy" id="1122198"/>
    <lineage>
        <taxon>Bacteria</taxon>
        <taxon>Pseudomonadati</taxon>
        <taxon>Pseudomonadota</taxon>
        <taxon>Gammaproteobacteria</taxon>
        <taxon>Oceanospirillales</taxon>
        <taxon>Oceanospirillaceae</taxon>
        <taxon>Marinobacterium</taxon>
    </lineage>
</organism>
<dbReference type="SUPFAM" id="SSF46689">
    <property type="entry name" value="Homeodomain-like"/>
    <property type="match status" value="1"/>
</dbReference>
<dbReference type="AlphaFoldDB" id="A0A1H4FQ13"/>
<evidence type="ECO:0000259" key="6">
    <source>
        <dbReference type="PROSITE" id="PS50977"/>
    </source>
</evidence>
<dbReference type="PROSITE" id="PS50977">
    <property type="entry name" value="HTH_TETR_2"/>
    <property type="match status" value="1"/>
</dbReference>
<dbReference type="GO" id="GO:0003677">
    <property type="term" value="F:DNA binding"/>
    <property type="evidence" value="ECO:0007669"/>
    <property type="project" value="UniProtKB-UniRule"/>
</dbReference>
<dbReference type="InterPro" id="IPR036271">
    <property type="entry name" value="Tet_transcr_reg_TetR-rel_C_sf"/>
</dbReference>
<dbReference type="Pfam" id="PF16925">
    <property type="entry name" value="TetR_C_13"/>
    <property type="match status" value="1"/>
</dbReference>
<dbReference type="PRINTS" id="PR00455">
    <property type="entry name" value="HTHTETR"/>
</dbReference>
<dbReference type="InterPro" id="IPR009057">
    <property type="entry name" value="Homeodomain-like_sf"/>
</dbReference>
<dbReference type="EMBL" id="FNRJ01000012">
    <property type="protein sequence ID" value="SEA98920.1"/>
    <property type="molecule type" value="Genomic_DNA"/>
</dbReference>
<dbReference type="Proteomes" id="UP000242469">
    <property type="component" value="Unassembled WGS sequence"/>
</dbReference>
<dbReference type="InterPro" id="IPR011075">
    <property type="entry name" value="TetR_C"/>
</dbReference>
<evidence type="ECO:0000313" key="7">
    <source>
        <dbReference type="EMBL" id="SEA98920.1"/>
    </source>
</evidence>
<evidence type="ECO:0000256" key="2">
    <source>
        <dbReference type="ARBA" id="ARBA00023125"/>
    </source>
</evidence>
<evidence type="ECO:0000256" key="3">
    <source>
        <dbReference type="ARBA" id="ARBA00023163"/>
    </source>
</evidence>
<dbReference type="PANTHER" id="PTHR47506:SF6">
    <property type="entry name" value="HTH-TYPE TRANSCRIPTIONAL REPRESSOR NEMR"/>
    <property type="match status" value="1"/>
</dbReference>
<evidence type="ECO:0000256" key="5">
    <source>
        <dbReference type="SAM" id="MobiDB-lite"/>
    </source>
</evidence>
<dbReference type="SUPFAM" id="SSF48498">
    <property type="entry name" value="Tetracyclin repressor-like, C-terminal domain"/>
    <property type="match status" value="1"/>
</dbReference>
<protein>
    <submittedName>
        <fullName evidence="7">Transcriptional regulator, TetR family</fullName>
    </submittedName>
</protein>
<dbReference type="InterPro" id="IPR001647">
    <property type="entry name" value="HTH_TetR"/>
</dbReference>
<feature type="domain" description="HTH tetR-type" evidence="6">
    <location>
        <begin position="25"/>
        <end position="85"/>
    </location>
</feature>
<name>A0A1H4FQ13_9GAMM</name>
<evidence type="ECO:0000256" key="1">
    <source>
        <dbReference type="ARBA" id="ARBA00023015"/>
    </source>
</evidence>
<dbReference type="RefSeq" id="WP_091827178.1">
    <property type="nucleotide sequence ID" value="NZ_FNRJ01000012.1"/>
</dbReference>
<dbReference type="OrthoDB" id="4541465at2"/>
<keyword evidence="2 4" id="KW-0238">DNA-binding</keyword>
<dbReference type="Pfam" id="PF00440">
    <property type="entry name" value="TetR_N"/>
    <property type="match status" value="1"/>
</dbReference>
<dbReference type="STRING" id="1122198.SAMN02745729_11230"/>
<dbReference type="Gene3D" id="1.10.357.10">
    <property type="entry name" value="Tetracycline Repressor, domain 2"/>
    <property type="match status" value="1"/>
</dbReference>
<reference evidence="8" key="1">
    <citation type="submission" date="2016-10" db="EMBL/GenBank/DDBJ databases">
        <authorList>
            <person name="Varghese N."/>
            <person name="Submissions S."/>
        </authorList>
    </citation>
    <scope>NUCLEOTIDE SEQUENCE [LARGE SCALE GENOMIC DNA]</scope>
    <source>
        <strain evidence="8">DSM 11526</strain>
    </source>
</reference>
<feature type="region of interest" description="Disordered" evidence="5">
    <location>
        <begin position="1"/>
        <end position="25"/>
    </location>
</feature>
<dbReference type="PANTHER" id="PTHR47506">
    <property type="entry name" value="TRANSCRIPTIONAL REGULATORY PROTEIN"/>
    <property type="match status" value="1"/>
</dbReference>
<keyword evidence="1" id="KW-0805">Transcription regulation</keyword>
<proteinExistence type="predicted"/>
<evidence type="ECO:0000256" key="4">
    <source>
        <dbReference type="PROSITE-ProRule" id="PRU00335"/>
    </source>
</evidence>